<dbReference type="RefSeq" id="WP_150001408.1">
    <property type="nucleotide sequence ID" value="NZ_BKCL01000016.1"/>
</dbReference>
<accession>A0A5A7MU22</accession>
<evidence type="ECO:0000313" key="2">
    <source>
        <dbReference type="Proteomes" id="UP000322084"/>
    </source>
</evidence>
<gene>
    <name evidence="1" type="ORF">JCM17844_29230</name>
</gene>
<protein>
    <submittedName>
        <fullName evidence="1">Uncharacterized protein</fullName>
    </submittedName>
</protein>
<dbReference type="EMBL" id="BKCL01000016">
    <property type="protein sequence ID" value="GEQ99286.1"/>
    <property type="molecule type" value="Genomic_DNA"/>
</dbReference>
<evidence type="ECO:0000313" key="1">
    <source>
        <dbReference type="EMBL" id="GEQ99286.1"/>
    </source>
</evidence>
<comment type="caution">
    <text evidence="1">The sequence shown here is derived from an EMBL/GenBank/DDBJ whole genome shotgun (WGS) entry which is preliminary data.</text>
</comment>
<proteinExistence type="predicted"/>
<name>A0A5A7MU22_9PROT</name>
<dbReference type="AlphaFoldDB" id="A0A5A7MU22"/>
<reference evidence="1 2" key="1">
    <citation type="submission" date="2019-09" db="EMBL/GenBank/DDBJ databases">
        <title>NBRP : Genome information of microbial organism related human and environment.</title>
        <authorList>
            <person name="Hattori M."/>
            <person name="Oshima K."/>
            <person name="Inaba H."/>
            <person name="Suda W."/>
            <person name="Sakamoto M."/>
            <person name="Iino T."/>
            <person name="Kitahara M."/>
            <person name="Oshida Y."/>
            <person name="Iida T."/>
            <person name="Kudo T."/>
            <person name="Itoh T."/>
            <person name="Ohkuma M."/>
        </authorList>
    </citation>
    <scope>NUCLEOTIDE SEQUENCE [LARGE SCALE GENOMIC DNA]</scope>
    <source>
        <strain evidence="1 2">Hi-2</strain>
    </source>
</reference>
<organism evidence="1 2">
    <name type="scientific">Iodidimonas gelatinilytica</name>
    <dbReference type="NCBI Taxonomy" id="1236966"/>
    <lineage>
        <taxon>Bacteria</taxon>
        <taxon>Pseudomonadati</taxon>
        <taxon>Pseudomonadota</taxon>
        <taxon>Alphaproteobacteria</taxon>
        <taxon>Iodidimonadales</taxon>
        <taxon>Iodidimonadaceae</taxon>
        <taxon>Iodidimonas</taxon>
    </lineage>
</organism>
<sequence>MAFRHWPVDANDRACAARRFFGSAEDAGLRFEAWADDVLRLRHTGWYADEFQDETFRGAVFRLPAGRQGCERFVAGYGESLSEGFVLDVTEVWDGDFIGAAREADRLAERSAEDAREWQARESARLRLEDITGELKGIRGEILGPVDNYLPVMMAAVRNQLAL</sequence>
<dbReference type="Proteomes" id="UP000322084">
    <property type="component" value="Unassembled WGS sequence"/>
</dbReference>